<evidence type="ECO:0000256" key="4">
    <source>
        <dbReference type="ARBA" id="ARBA00011990"/>
    </source>
</evidence>
<dbReference type="EC" id="4.2.1.46" evidence="4 8"/>
<feature type="domain" description="NAD(P)-binding" evidence="9">
    <location>
        <begin position="4"/>
        <end position="305"/>
    </location>
</feature>
<organism evidence="10 11">
    <name type="scientific">Actinomadura rugatobispora</name>
    <dbReference type="NCBI Taxonomy" id="1994"/>
    <lineage>
        <taxon>Bacteria</taxon>
        <taxon>Bacillati</taxon>
        <taxon>Actinomycetota</taxon>
        <taxon>Actinomycetes</taxon>
        <taxon>Streptosporangiales</taxon>
        <taxon>Thermomonosporaceae</taxon>
        <taxon>Actinomadura</taxon>
    </lineage>
</organism>
<dbReference type="EMBL" id="JBHSON010000127">
    <property type="protein sequence ID" value="MFC5753883.1"/>
    <property type="molecule type" value="Genomic_DNA"/>
</dbReference>
<proteinExistence type="inferred from homology"/>
<dbReference type="SUPFAM" id="SSF51735">
    <property type="entry name" value="NAD(P)-binding Rossmann-fold domains"/>
    <property type="match status" value="1"/>
</dbReference>
<dbReference type="NCBIfam" id="TIGR01181">
    <property type="entry name" value="dTDP_gluc_dehyt"/>
    <property type="match status" value="1"/>
</dbReference>
<keyword evidence="7 8" id="KW-0456">Lyase</keyword>
<dbReference type="RefSeq" id="WP_378291382.1">
    <property type="nucleotide sequence ID" value="NZ_JBHSON010000127.1"/>
</dbReference>
<evidence type="ECO:0000259" key="9">
    <source>
        <dbReference type="Pfam" id="PF16363"/>
    </source>
</evidence>
<accession>A0ABW1AH35</accession>
<evidence type="ECO:0000256" key="1">
    <source>
        <dbReference type="ARBA" id="ARBA00001539"/>
    </source>
</evidence>
<protein>
    <recommendedName>
        <fullName evidence="5 8">dTDP-glucose 4,6-dehydratase</fullName>
        <ecNumber evidence="4 8">4.2.1.46</ecNumber>
    </recommendedName>
</protein>
<gene>
    <name evidence="10" type="primary">rfbB</name>
    <name evidence="10" type="ORF">ACFPZN_50410</name>
</gene>
<dbReference type="InterPro" id="IPR016040">
    <property type="entry name" value="NAD(P)-bd_dom"/>
</dbReference>
<dbReference type="InterPro" id="IPR005888">
    <property type="entry name" value="dTDP_Gluc_deHydtase"/>
</dbReference>
<sequence>MRVLVTGAAGFIGSQFVRAMLEGDYAGHEGAAVTVLDSLTYAGNRANLPADHPRLTFVQGDVRDAGLLGDLVPGHDAVVHLAAESHVDRSLQKPAEFVDTNVGGTQVLLEACVRGGVERVVHVSTDEVYGSIETGSSSEEWPLVPSSPYAASKAGSDLIALAYWRTHGLDVSVTRCSNNYGPYQHVEKLIPLFITRLLRGEPVPLYGDGRNVREWIHVEDHCRALHLVLTGGRAGEVYNIGGGTPVSNLGITRRLLDLCEADPALVQHVEDRKGHDLRYAIDGTKLEKELGFEPVISFEKGLADMVAWYRENTRWWEPVKALADLYPGQDLVPSQAG</sequence>
<name>A0ABW1AH35_9ACTN</name>
<reference evidence="11" key="1">
    <citation type="journal article" date="2019" name="Int. J. Syst. Evol. Microbiol.">
        <title>The Global Catalogue of Microorganisms (GCM) 10K type strain sequencing project: providing services to taxonomists for standard genome sequencing and annotation.</title>
        <authorList>
            <consortium name="The Broad Institute Genomics Platform"/>
            <consortium name="The Broad Institute Genome Sequencing Center for Infectious Disease"/>
            <person name="Wu L."/>
            <person name="Ma J."/>
        </authorList>
    </citation>
    <scope>NUCLEOTIDE SEQUENCE [LARGE SCALE GENOMIC DNA]</scope>
    <source>
        <strain evidence="11">KCTC 42087</strain>
    </source>
</reference>
<evidence type="ECO:0000313" key="10">
    <source>
        <dbReference type="EMBL" id="MFC5753883.1"/>
    </source>
</evidence>
<evidence type="ECO:0000256" key="6">
    <source>
        <dbReference type="ARBA" id="ARBA00023027"/>
    </source>
</evidence>
<dbReference type="PANTHER" id="PTHR43000">
    <property type="entry name" value="DTDP-D-GLUCOSE 4,6-DEHYDRATASE-RELATED"/>
    <property type="match status" value="1"/>
</dbReference>
<keyword evidence="6" id="KW-0520">NAD</keyword>
<dbReference type="Gene3D" id="3.40.50.720">
    <property type="entry name" value="NAD(P)-binding Rossmann-like Domain"/>
    <property type="match status" value="1"/>
</dbReference>
<dbReference type="GO" id="GO:0008460">
    <property type="term" value="F:dTDP-glucose 4,6-dehydratase activity"/>
    <property type="evidence" value="ECO:0007669"/>
    <property type="project" value="UniProtKB-EC"/>
</dbReference>
<dbReference type="Gene3D" id="3.90.25.10">
    <property type="entry name" value="UDP-galactose 4-epimerase, domain 1"/>
    <property type="match status" value="1"/>
</dbReference>
<dbReference type="InterPro" id="IPR036291">
    <property type="entry name" value="NAD(P)-bd_dom_sf"/>
</dbReference>
<comment type="caution">
    <text evidence="10">The sequence shown here is derived from an EMBL/GenBank/DDBJ whole genome shotgun (WGS) entry which is preliminary data.</text>
</comment>
<evidence type="ECO:0000256" key="5">
    <source>
        <dbReference type="ARBA" id="ARBA00016977"/>
    </source>
</evidence>
<evidence type="ECO:0000256" key="7">
    <source>
        <dbReference type="ARBA" id="ARBA00023239"/>
    </source>
</evidence>
<comment type="catalytic activity">
    <reaction evidence="1 8">
        <text>dTDP-alpha-D-glucose = dTDP-4-dehydro-6-deoxy-alpha-D-glucose + H2O</text>
        <dbReference type="Rhea" id="RHEA:17221"/>
        <dbReference type="ChEBI" id="CHEBI:15377"/>
        <dbReference type="ChEBI" id="CHEBI:57477"/>
        <dbReference type="ChEBI" id="CHEBI:57649"/>
        <dbReference type="EC" id="4.2.1.46"/>
    </reaction>
</comment>
<evidence type="ECO:0000256" key="3">
    <source>
        <dbReference type="ARBA" id="ARBA00008178"/>
    </source>
</evidence>
<evidence type="ECO:0000256" key="2">
    <source>
        <dbReference type="ARBA" id="ARBA00001911"/>
    </source>
</evidence>
<dbReference type="Proteomes" id="UP001596074">
    <property type="component" value="Unassembled WGS sequence"/>
</dbReference>
<evidence type="ECO:0000313" key="11">
    <source>
        <dbReference type="Proteomes" id="UP001596074"/>
    </source>
</evidence>
<comment type="similarity">
    <text evidence="3 8">Belongs to the NAD(P)-dependent epimerase/dehydratase family. dTDP-glucose dehydratase subfamily.</text>
</comment>
<evidence type="ECO:0000256" key="8">
    <source>
        <dbReference type="RuleBase" id="RU004473"/>
    </source>
</evidence>
<comment type="cofactor">
    <cofactor evidence="2 8">
        <name>NAD(+)</name>
        <dbReference type="ChEBI" id="CHEBI:57540"/>
    </cofactor>
</comment>
<dbReference type="Pfam" id="PF16363">
    <property type="entry name" value="GDP_Man_Dehyd"/>
    <property type="match status" value="1"/>
</dbReference>
<dbReference type="CDD" id="cd05246">
    <property type="entry name" value="dTDP_GD_SDR_e"/>
    <property type="match status" value="1"/>
</dbReference>
<keyword evidence="11" id="KW-1185">Reference proteome</keyword>